<dbReference type="PANTHER" id="PTHR10183:SF382">
    <property type="entry name" value="CALPAIN-15"/>
    <property type="match status" value="1"/>
</dbReference>
<evidence type="ECO:0000256" key="2">
    <source>
        <dbReference type="ARBA" id="ARBA00022553"/>
    </source>
</evidence>
<dbReference type="GO" id="GO:0004198">
    <property type="term" value="F:calcium-dependent cysteine-type endopeptidase activity"/>
    <property type="evidence" value="ECO:0007669"/>
    <property type="project" value="InterPro"/>
</dbReference>
<dbReference type="SMART" id="SM00230">
    <property type="entry name" value="CysPc"/>
    <property type="match status" value="1"/>
</dbReference>
<dbReference type="InterPro" id="IPR001300">
    <property type="entry name" value="Peptidase_C2_calpain_cat"/>
</dbReference>
<dbReference type="EMBL" id="BRZM01004854">
    <property type="protein sequence ID" value="GLD60057.1"/>
    <property type="molecule type" value="Genomic_DNA"/>
</dbReference>
<evidence type="ECO:0000256" key="6">
    <source>
        <dbReference type="ARBA" id="ARBA00022771"/>
    </source>
</evidence>
<evidence type="ECO:0000256" key="3">
    <source>
        <dbReference type="ARBA" id="ARBA00022670"/>
    </source>
</evidence>
<dbReference type="InterPro" id="IPR022684">
    <property type="entry name" value="Calpain_cysteine_protease"/>
</dbReference>
<keyword evidence="6" id="KW-0863">Zinc-finger</keyword>
<evidence type="ECO:0000256" key="7">
    <source>
        <dbReference type="ARBA" id="ARBA00022801"/>
    </source>
</evidence>
<dbReference type="AlphaFoldDB" id="A0AAD3MRH8"/>
<evidence type="ECO:0000256" key="1">
    <source>
        <dbReference type="ARBA" id="ARBA00007623"/>
    </source>
</evidence>
<keyword evidence="3" id="KW-0645">Protease</keyword>
<evidence type="ECO:0000256" key="11">
    <source>
        <dbReference type="PROSITE-ProRule" id="PRU00239"/>
    </source>
</evidence>
<dbReference type="Proteomes" id="UP001279410">
    <property type="component" value="Unassembled WGS sequence"/>
</dbReference>
<evidence type="ECO:0000259" key="13">
    <source>
        <dbReference type="PROSITE" id="PS50203"/>
    </source>
</evidence>
<comment type="caution">
    <text evidence="11">Lacks conserved residue(s) required for the propagation of feature annotation.</text>
</comment>
<evidence type="ECO:0000256" key="10">
    <source>
        <dbReference type="PIRSR" id="PIRSR622684-1"/>
    </source>
</evidence>
<feature type="domain" description="Calpain catalytic" evidence="13">
    <location>
        <begin position="154"/>
        <end position="393"/>
    </location>
</feature>
<dbReference type="GO" id="GO:0005737">
    <property type="term" value="C:cytoplasm"/>
    <property type="evidence" value="ECO:0007669"/>
    <property type="project" value="TreeGrafter"/>
</dbReference>
<keyword evidence="15" id="KW-1185">Reference proteome</keyword>
<dbReference type="PANTHER" id="PTHR10183">
    <property type="entry name" value="CALPAIN"/>
    <property type="match status" value="1"/>
</dbReference>
<keyword evidence="9" id="KW-0862">Zinc</keyword>
<dbReference type="Pfam" id="PF00648">
    <property type="entry name" value="Peptidase_C2"/>
    <property type="match status" value="1"/>
</dbReference>
<proteinExistence type="inferred from homology"/>
<evidence type="ECO:0000256" key="12">
    <source>
        <dbReference type="SAM" id="MobiDB-lite"/>
    </source>
</evidence>
<comment type="similarity">
    <text evidence="1">Belongs to the peptidase C2 family.</text>
</comment>
<dbReference type="SUPFAM" id="SSF54001">
    <property type="entry name" value="Cysteine proteinases"/>
    <property type="match status" value="1"/>
</dbReference>
<comment type="caution">
    <text evidence="14">The sequence shown here is derived from an EMBL/GenBank/DDBJ whole genome shotgun (WGS) entry which is preliminary data.</text>
</comment>
<evidence type="ECO:0000313" key="14">
    <source>
        <dbReference type="EMBL" id="GLD60057.1"/>
    </source>
</evidence>
<protein>
    <submittedName>
        <fullName evidence="14">Calpain-15-like isoform X1</fullName>
    </submittedName>
</protein>
<dbReference type="PRINTS" id="PR00704">
    <property type="entry name" value="CALPAIN"/>
</dbReference>
<keyword evidence="7" id="KW-0378">Hydrolase</keyword>
<feature type="region of interest" description="Disordered" evidence="12">
    <location>
        <begin position="1"/>
        <end position="49"/>
    </location>
</feature>
<dbReference type="InterPro" id="IPR038765">
    <property type="entry name" value="Papain-like_cys_pep_sf"/>
</dbReference>
<keyword evidence="5" id="KW-0677">Repeat</keyword>
<evidence type="ECO:0000313" key="15">
    <source>
        <dbReference type="Proteomes" id="UP001279410"/>
    </source>
</evidence>
<evidence type="ECO:0000256" key="5">
    <source>
        <dbReference type="ARBA" id="ARBA00022737"/>
    </source>
</evidence>
<dbReference type="GO" id="GO:0006508">
    <property type="term" value="P:proteolysis"/>
    <property type="evidence" value="ECO:0007669"/>
    <property type="project" value="UniProtKB-KW"/>
</dbReference>
<evidence type="ECO:0000256" key="9">
    <source>
        <dbReference type="ARBA" id="ARBA00022833"/>
    </source>
</evidence>
<gene>
    <name evidence="14" type="ORF">AKAME5_002897000</name>
</gene>
<dbReference type="FunFam" id="3.90.70.10:FF:000010">
    <property type="entry name" value="Calpain 15"/>
    <property type="match status" value="1"/>
</dbReference>
<keyword evidence="2" id="KW-0597">Phosphoprotein</keyword>
<keyword evidence="8" id="KW-0788">Thiol protease</keyword>
<feature type="compositionally biased region" description="Polar residues" evidence="12">
    <location>
        <begin position="1"/>
        <end position="15"/>
    </location>
</feature>
<feature type="active site" evidence="10">
    <location>
        <position position="337"/>
    </location>
</feature>
<feature type="active site" evidence="10">
    <location>
        <position position="317"/>
    </location>
</feature>
<evidence type="ECO:0000256" key="4">
    <source>
        <dbReference type="ARBA" id="ARBA00022723"/>
    </source>
</evidence>
<name>A0AAD3MRH8_LATJO</name>
<reference evidence="14" key="1">
    <citation type="submission" date="2022-08" db="EMBL/GenBank/DDBJ databases">
        <title>Genome sequencing of akame (Lates japonicus).</title>
        <authorList>
            <person name="Hashiguchi Y."/>
            <person name="Takahashi H."/>
        </authorList>
    </citation>
    <scope>NUCLEOTIDE SEQUENCE</scope>
    <source>
        <strain evidence="14">Kochi</strain>
    </source>
</reference>
<accession>A0AAD3MRH8</accession>
<feature type="compositionally biased region" description="Low complexity" evidence="12">
    <location>
        <begin position="16"/>
        <end position="38"/>
    </location>
</feature>
<organism evidence="14 15">
    <name type="scientific">Lates japonicus</name>
    <name type="common">Japanese lates</name>
    <dbReference type="NCBI Taxonomy" id="270547"/>
    <lineage>
        <taxon>Eukaryota</taxon>
        <taxon>Metazoa</taxon>
        <taxon>Chordata</taxon>
        <taxon>Craniata</taxon>
        <taxon>Vertebrata</taxon>
        <taxon>Euteleostomi</taxon>
        <taxon>Actinopterygii</taxon>
        <taxon>Neopterygii</taxon>
        <taxon>Teleostei</taxon>
        <taxon>Neoteleostei</taxon>
        <taxon>Acanthomorphata</taxon>
        <taxon>Carangaria</taxon>
        <taxon>Carangaria incertae sedis</taxon>
        <taxon>Centropomidae</taxon>
        <taxon>Lates</taxon>
    </lineage>
</organism>
<dbReference type="Gene3D" id="3.90.70.10">
    <property type="entry name" value="Cysteine proteinases"/>
    <property type="match status" value="1"/>
</dbReference>
<keyword evidence="4" id="KW-0479">Metal-binding</keyword>
<dbReference type="CDD" id="cd00044">
    <property type="entry name" value="CysPc"/>
    <property type="match status" value="1"/>
</dbReference>
<sequence length="436" mass="48063">MSSGPAHCTSVSAARTTGPRTASGPPSPSTTPSQPGHTRNPSRTDRPARTEHSTVFAQFQPHIVHPTLSSLKLGFCPNQDAAADDSIKLRIKAVLAPIPGHRRYARERAWCLGTHGAGPDVPRLPCPTLLSCHDSGSQRATGEQRVRQPVSNTFLSALAVLAERPELVEKVMVTRSLCAEGAYQVRLCKDGSWTTVLVDDMLPCDESGHLLFSQAQRKQLWVALIEKALAKLHGSYFALQAGRAIEGLSTLTGAPCESLALQVSATNPKEEPIDTDLIWAKMLSSKEAGFLMGASCGGGNMKVDDTEYESLGLRPRHAYSVLDVRDIDAHRLLQLRNPWGRFSWTGPWADDWPNWPPHLKRELCAQRAEDGLFWMDFWDFIRYFDSVDICKIHSDWQELRVPGVFPRGADVPVTVVSITVLERTSVELALFQQGSR</sequence>
<dbReference type="GO" id="GO:0008270">
    <property type="term" value="F:zinc ion binding"/>
    <property type="evidence" value="ECO:0007669"/>
    <property type="project" value="UniProtKB-KW"/>
</dbReference>
<dbReference type="PROSITE" id="PS50203">
    <property type="entry name" value="CALPAIN_CAT"/>
    <property type="match status" value="1"/>
</dbReference>
<evidence type="ECO:0000256" key="8">
    <source>
        <dbReference type="ARBA" id="ARBA00022807"/>
    </source>
</evidence>